<proteinExistence type="predicted"/>
<keyword evidence="1" id="KW-0808">Transferase</keyword>
<dbReference type="Proteomes" id="UP000306575">
    <property type="component" value="Unassembled WGS sequence"/>
</dbReference>
<evidence type="ECO:0000313" key="2">
    <source>
        <dbReference type="EMBL" id="TKZ17919.1"/>
    </source>
</evidence>
<dbReference type="RefSeq" id="WP_138016981.1">
    <property type="nucleotide sequence ID" value="NZ_SULI01000020.1"/>
</dbReference>
<dbReference type="EMBL" id="SULI01000020">
    <property type="protein sequence ID" value="TKZ17919.1"/>
    <property type="molecule type" value="Genomic_DNA"/>
</dbReference>
<gene>
    <name evidence="2" type="ORF">FAP39_13790</name>
</gene>
<dbReference type="Gene3D" id="3.90.550.20">
    <property type="match status" value="1"/>
</dbReference>
<reference evidence="2 3" key="1">
    <citation type="submission" date="2019-04" db="EMBL/GenBank/DDBJ databases">
        <title>Genome sequence of Pelagicola litoralis CL-ES2.</title>
        <authorList>
            <person name="Cao J."/>
        </authorList>
    </citation>
    <scope>NUCLEOTIDE SEQUENCE [LARGE SCALE GENOMIC DNA]</scope>
    <source>
        <strain evidence="2 3">CL-ES2</strain>
    </source>
</reference>
<accession>A0A4U7MXJ7</accession>
<evidence type="ECO:0000256" key="1">
    <source>
        <dbReference type="ARBA" id="ARBA00022679"/>
    </source>
</evidence>
<sequence>MIDRIFQILITDGAVDQSRFSSDLKRNIESLQAVYPDATYEMFDHDMIADFLQHHFPRDVLDTFHALTPYAFKADLARYCLLHKFGGLYSDLSYLHLRAITAENGTNMVVFRDIPGHPSWATSNAIIYAKPQAAALERAIDMIVAHHKAGYYGQHPLDPTGPYLFGRALAAADDWTTTVFGDSQLVSVEKSGRANILKVGPAGEVIAIRNKVNNCSIDELIAGHSNSYSDLWAAKRIWGETGLMHSIKTKLGRS</sequence>
<comment type="caution">
    <text evidence="2">The sequence shown here is derived from an EMBL/GenBank/DDBJ whole genome shotgun (WGS) entry which is preliminary data.</text>
</comment>
<dbReference type="InterPro" id="IPR007577">
    <property type="entry name" value="GlycoTrfase_DXD_sugar-bd_CS"/>
</dbReference>
<keyword evidence="3" id="KW-1185">Reference proteome</keyword>
<dbReference type="OrthoDB" id="277808at2"/>
<dbReference type="AlphaFoldDB" id="A0A4U7MXJ7"/>
<dbReference type="GO" id="GO:0000030">
    <property type="term" value="F:mannosyltransferase activity"/>
    <property type="evidence" value="ECO:0007669"/>
    <property type="project" value="TreeGrafter"/>
</dbReference>
<dbReference type="GO" id="GO:0051999">
    <property type="term" value="P:mannosyl-inositol phosphorylceramide biosynthetic process"/>
    <property type="evidence" value="ECO:0007669"/>
    <property type="project" value="TreeGrafter"/>
</dbReference>
<dbReference type="GO" id="GO:0016020">
    <property type="term" value="C:membrane"/>
    <property type="evidence" value="ECO:0007669"/>
    <property type="project" value="GOC"/>
</dbReference>
<organism evidence="2 3">
    <name type="scientific">Shimia litoralis</name>
    <dbReference type="NCBI Taxonomy" id="420403"/>
    <lineage>
        <taxon>Bacteria</taxon>
        <taxon>Pseudomonadati</taxon>
        <taxon>Pseudomonadota</taxon>
        <taxon>Alphaproteobacteria</taxon>
        <taxon>Rhodobacterales</taxon>
        <taxon>Roseobacteraceae</taxon>
    </lineage>
</organism>
<dbReference type="PANTHER" id="PTHR32385:SF15">
    <property type="entry name" value="INOSITOL PHOSPHOCERAMIDE MANNOSYLTRANSFERASE 1"/>
    <property type="match status" value="1"/>
</dbReference>
<name>A0A4U7MXJ7_9RHOB</name>
<protein>
    <submittedName>
        <fullName evidence="2">Uncharacterized protein</fullName>
    </submittedName>
</protein>
<dbReference type="PANTHER" id="PTHR32385">
    <property type="entry name" value="MANNOSYL PHOSPHORYLINOSITOL CERAMIDE SYNTHASE"/>
    <property type="match status" value="1"/>
</dbReference>
<evidence type="ECO:0000313" key="3">
    <source>
        <dbReference type="Proteomes" id="UP000306575"/>
    </source>
</evidence>
<dbReference type="InterPro" id="IPR029044">
    <property type="entry name" value="Nucleotide-diphossugar_trans"/>
</dbReference>
<dbReference type="InterPro" id="IPR051706">
    <property type="entry name" value="Glycosyltransferase_domain"/>
</dbReference>
<dbReference type="SUPFAM" id="SSF53448">
    <property type="entry name" value="Nucleotide-diphospho-sugar transferases"/>
    <property type="match status" value="1"/>
</dbReference>
<dbReference type="Pfam" id="PF04488">
    <property type="entry name" value="Gly_transf_sug"/>
    <property type="match status" value="1"/>
</dbReference>